<dbReference type="Pfam" id="PF03050">
    <property type="entry name" value="DDE_Tnp_IS66"/>
    <property type="match status" value="1"/>
</dbReference>
<organism evidence="2">
    <name type="scientific">marine sediment metagenome</name>
    <dbReference type="NCBI Taxonomy" id="412755"/>
    <lineage>
        <taxon>unclassified sequences</taxon>
        <taxon>metagenomes</taxon>
        <taxon>ecological metagenomes</taxon>
    </lineage>
</organism>
<reference evidence="2" key="1">
    <citation type="journal article" date="2015" name="Nature">
        <title>Complex archaea that bridge the gap between prokaryotes and eukaryotes.</title>
        <authorList>
            <person name="Spang A."/>
            <person name="Saw J.H."/>
            <person name="Jorgensen S.L."/>
            <person name="Zaremba-Niedzwiedzka K."/>
            <person name="Martijn J."/>
            <person name="Lind A.E."/>
            <person name="van Eijk R."/>
            <person name="Schleper C."/>
            <person name="Guy L."/>
            <person name="Ettema T.J."/>
        </authorList>
    </citation>
    <scope>NUCLEOTIDE SEQUENCE</scope>
</reference>
<proteinExistence type="predicted"/>
<evidence type="ECO:0000313" key="2">
    <source>
        <dbReference type="EMBL" id="KKK76376.1"/>
    </source>
</evidence>
<accession>A0A0F9AVY3</accession>
<evidence type="ECO:0000259" key="1">
    <source>
        <dbReference type="Pfam" id="PF03050"/>
    </source>
</evidence>
<protein>
    <recommendedName>
        <fullName evidence="1">Transposase IS66 central domain-containing protein</fullName>
    </recommendedName>
</protein>
<dbReference type="PANTHER" id="PTHR33678:SF2">
    <property type="match status" value="1"/>
</dbReference>
<comment type="caution">
    <text evidence="2">The sequence shown here is derived from an EMBL/GenBank/DDBJ whole genome shotgun (WGS) entry which is preliminary data.</text>
</comment>
<feature type="domain" description="Transposase IS66 central" evidence="1">
    <location>
        <begin position="127"/>
        <end position="252"/>
    </location>
</feature>
<sequence length="302" mass="34907">HKGQNGYCTHIGNKLFSWFQSTESKSRINFLKLLRAGHSDYCINMDAIAYMQSNKMPLYVLKPIIANLQTVLTNDMQWDDFLAQNGVVKDRHVQIAAEGALIGSIVEHGISRKLVILSDDAGQFNVLLHALCWIHAERSINKVIPFTDQAKKDLNTVRDQIWRLYKGLKQYKENPNSKDKKRLKAIFDKTFTQKTHSTTLNQALKRLYLNKAELLLVLERPDIPLHNNISENAIREYVKKRKISGSTRSELGRQCRDTFTSLKKTCRKLDVSFWQYLKDRIEEKKLIPNLADLIRQQTLNPG</sequence>
<dbReference type="AlphaFoldDB" id="A0A0F9AVY3"/>
<gene>
    <name evidence="2" type="ORF">LCGC14_2864300</name>
</gene>
<dbReference type="PANTHER" id="PTHR33678">
    <property type="entry name" value="BLL1576 PROTEIN"/>
    <property type="match status" value="1"/>
</dbReference>
<name>A0A0F9AVY3_9ZZZZ</name>
<dbReference type="InterPro" id="IPR004291">
    <property type="entry name" value="Transposase_IS66_central"/>
</dbReference>
<feature type="non-terminal residue" evidence="2">
    <location>
        <position position="1"/>
    </location>
</feature>
<dbReference type="InterPro" id="IPR052344">
    <property type="entry name" value="Transposase-related"/>
</dbReference>
<dbReference type="EMBL" id="LAZR01055434">
    <property type="protein sequence ID" value="KKK76376.1"/>
    <property type="molecule type" value="Genomic_DNA"/>
</dbReference>